<sequence>MEIKKLKNFLIVAEDDNFPVQFQADTEEELKEKLYQWFKEEGFCDCYVWTKKQFLENLKANEIDLEDVDLEDEE</sequence>
<dbReference type="EMBL" id="MT144668">
    <property type="protein sequence ID" value="QJH96961.1"/>
    <property type="molecule type" value="Genomic_DNA"/>
</dbReference>
<organism evidence="1">
    <name type="scientific">viral metagenome</name>
    <dbReference type="NCBI Taxonomy" id="1070528"/>
    <lineage>
        <taxon>unclassified sequences</taxon>
        <taxon>metagenomes</taxon>
        <taxon>organismal metagenomes</taxon>
    </lineage>
</organism>
<protein>
    <submittedName>
        <fullName evidence="1">Uncharacterized protein</fullName>
    </submittedName>
</protein>
<reference evidence="1" key="1">
    <citation type="submission" date="2020-03" db="EMBL/GenBank/DDBJ databases">
        <title>The deep terrestrial virosphere.</title>
        <authorList>
            <person name="Holmfeldt K."/>
            <person name="Nilsson E."/>
            <person name="Simone D."/>
            <person name="Lopez-Fernandez M."/>
            <person name="Wu X."/>
            <person name="de Brujin I."/>
            <person name="Lundin D."/>
            <person name="Andersson A."/>
            <person name="Bertilsson S."/>
            <person name="Dopson M."/>
        </authorList>
    </citation>
    <scope>NUCLEOTIDE SEQUENCE</scope>
    <source>
        <strain evidence="1">TM448A00932</strain>
        <strain evidence="2">TM448B00884</strain>
    </source>
</reference>
<proteinExistence type="predicted"/>
<dbReference type="AlphaFoldDB" id="A0A6H1ZKE2"/>
<name>A0A6H1ZKE2_9ZZZZ</name>
<evidence type="ECO:0000313" key="2">
    <source>
        <dbReference type="EMBL" id="QJH96961.1"/>
    </source>
</evidence>
<accession>A0A6H1ZKE2</accession>
<dbReference type="EMBL" id="MT144082">
    <property type="protein sequence ID" value="QJA48396.1"/>
    <property type="molecule type" value="Genomic_DNA"/>
</dbReference>
<gene>
    <name evidence="1" type="ORF">TM448A00932_0024</name>
    <name evidence="2" type="ORF">TM448B00884_0012</name>
</gene>
<evidence type="ECO:0000313" key="1">
    <source>
        <dbReference type="EMBL" id="QJA48396.1"/>
    </source>
</evidence>